<reference evidence="7 8" key="1">
    <citation type="submission" date="2018-09" db="EMBL/GenBank/DDBJ databases">
        <authorList>
            <person name="Zhu H."/>
        </authorList>
    </citation>
    <scope>NUCLEOTIDE SEQUENCE [LARGE SCALE GENOMIC DNA]</scope>
    <source>
        <strain evidence="7 8">K1W22B-8</strain>
    </source>
</reference>
<evidence type="ECO:0000313" key="7">
    <source>
        <dbReference type="EMBL" id="RJF89222.1"/>
    </source>
</evidence>
<dbReference type="PANTHER" id="PTHR30055">
    <property type="entry name" value="HTH-TYPE TRANSCRIPTIONAL REGULATOR RUTR"/>
    <property type="match status" value="1"/>
</dbReference>
<keyword evidence="1" id="KW-0805">Transcription regulation</keyword>
<comment type="caution">
    <text evidence="7">The sequence shown here is derived from an EMBL/GenBank/DDBJ whole genome shotgun (WGS) entry which is preliminary data.</text>
</comment>
<dbReference type="EMBL" id="QYUK01000011">
    <property type="protein sequence ID" value="RJF89222.1"/>
    <property type="molecule type" value="Genomic_DNA"/>
</dbReference>
<name>A0A418WGX8_9PROT</name>
<proteinExistence type="predicted"/>
<gene>
    <name evidence="7" type="ORF">D3874_21470</name>
</gene>
<sequence length="200" mass="22190">MTKSSDTTAPGEGLRGRKRRETLRRITDAGIRLFIEKGYAATTLDEIAAEAGISRRTFFYYFKSKDDILLSLQSGMGDMLVAALRSAPPDSRPLDAIRDAIVKVCAPIPADDMIAIDRLMRSSQAVQARKQATYIQHERALFEALRERWPAPERETGLRLVAMLAVGAMRLSFDALSREAGKRPIAVLLHEAFDALAAER</sequence>
<dbReference type="InterPro" id="IPR050109">
    <property type="entry name" value="HTH-type_TetR-like_transc_reg"/>
</dbReference>
<dbReference type="Pfam" id="PF00440">
    <property type="entry name" value="TetR_N"/>
    <property type="match status" value="1"/>
</dbReference>
<dbReference type="AlphaFoldDB" id="A0A418WGX8"/>
<evidence type="ECO:0000256" key="5">
    <source>
        <dbReference type="SAM" id="MobiDB-lite"/>
    </source>
</evidence>
<feature type="DNA-binding region" description="H-T-H motif" evidence="4">
    <location>
        <begin position="43"/>
        <end position="62"/>
    </location>
</feature>
<dbReference type="PRINTS" id="PR00455">
    <property type="entry name" value="HTHTETR"/>
</dbReference>
<dbReference type="PANTHER" id="PTHR30055:SF238">
    <property type="entry name" value="MYCOFACTOCIN BIOSYNTHESIS TRANSCRIPTIONAL REGULATOR MFTR-RELATED"/>
    <property type="match status" value="1"/>
</dbReference>
<feature type="region of interest" description="Disordered" evidence="5">
    <location>
        <begin position="1"/>
        <end position="20"/>
    </location>
</feature>
<dbReference type="RefSeq" id="WP_119780691.1">
    <property type="nucleotide sequence ID" value="NZ_QYUK01000011.1"/>
</dbReference>
<keyword evidence="8" id="KW-1185">Reference proteome</keyword>
<dbReference type="PROSITE" id="PS01081">
    <property type="entry name" value="HTH_TETR_1"/>
    <property type="match status" value="1"/>
</dbReference>
<evidence type="ECO:0000256" key="1">
    <source>
        <dbReference type="ARBA" id="ARBA00023015"/>
    </source>
</evidence>
<accession>A0A418WGX8</accession>
<dbReference type="PROSITE" id="PS50977">
    <property type="entry name" value="HTH_TETR_2"/>
    <property type="match status" value="1"/>
</dbReference>
<dbReference type="GO" id="GO:0003700">
    <property type="term" value="F:DNA-binding transcription factor activity"/>
    <property type="evidence" value="ECO:0007669"/>
    <property type="project" value="TreeGrafter"/>
</dbReference>
<evidence type="ECO:0000259" key="6">
    <source>
        <dbReference type="PROSITE" id="PS50977"/>
    </source>
</evidence>
<dbReference type="Proteomes" id="UP000284605">
    <property type="component" value="Unassembled WGS sequence"/>
</dbReference>
<dbReference type="Gene3D" id="1.10.357.10">
    <property type="entry name" value="Tetracycline Repressor, domain 2"/>
    <property type="match status" value="1"/>
</dbReference>
<keyword evidence="2 4" id="KW-0238">DNA-binding</keyword>
<organism evidence="7 8">
    <name type="scientific">Oleomonas cavernae</name>
    <dbReference type="NCBI Taxonomy" id="2320859"/>
    <lineage>
        <taxon>Bacteria</taxon>
        <taxon>Pseudomonadati</taxon>
        <taxon>Pseudomonadota</taxon>
        <taxon>Alphaproteobacteria</taxon>
        <taxon>Acetobacterales</taxon>
        <taxon>Acetobacteraceae</taxon>
        <taxon>Oleomonas</taxon>
    </lineage>
</organism>
<protein>
    <submittedName>
        <fullName evidence="7">TetR family transcriptional regulator</fullName>
    </submittedName>
</protein>
<dbReference type="Pfam" id="PF17754">
    <property type="entry name" value="TetR_C_14"/>
    <property type="match status" value="1"/>
</dbReference>
<dbReference type="InterPro" id="IPR001647">
    <property type="entry name" value="HTH_TetR"/>
</dbReference>
<dbReference type="GO" id="GO:0000976">
    <property type="term" value="F:transcription cis-regulatory region binding"/>
    <property type="evidence" value="ECO:0007669"/>
    <property type="project" value="TreeGrafter"/>
</dbReference>
<keyword evidence="3" id="KW-0804">Transcription</keyword>
<dbReference type="OrthoDB" id="9811084at2"/>
<dbReference type="InterPro" id="IPR009057">
    <property type="entry name" value="Homeodomain-like_sf"/>
</dbReference>
<evidence type="ECO:0000256" key="3">
    <source>
        <dbReference type="ARBA" id="ARBA00023163"/>
    </source>
</evidence>
<dbReference type="InterPro" id="IPR041347">
    <property type="entry name" value="MftR_C"/>
</dbReference>
<evidence type="ECO:0000256" key="4">
    <source>
        <dbReference type="PROSITE-ProRule" id="PRU00335"/>
    </source>
</evidence>
<feature type="domain" description="HTH tetR-type" evidence="6">
    <location>
        <begin position="20"/>
        <end position="80"/>
    </location>
</feature>
<dbReference type="InterPro" id="IPR023772">
    <property type="entry name" value="DNA-bd_HTH_TetR-type_CS"/>
</dbReference>
<evidence type="ECO:0000313" key="8">
    <source>
        <dbReference type="Proteomes" id="UP000284605"/>
    </source>
</evidence>
<dbReference type="SUPFAM" id="SSF46689">
    <property type="entry name" value="Homeodomain-like"/>
    <property type="match status" value="1"/>
</dbReference>
<evidence type="ECO:0000256" key="2">
    <source>
        <dbReference type="ARBA" id="ARBA00023125"/>
    </source>
</evidence>